<evidence type="ECO:0000313" key="2">
    <source>
        <dbReference type="EMBL" id="KTD24353.1"/>
    </source>
</evidence>
<evidence type="ECO:0000259" key="1">
    <source>
        <dbReference type="PROSITE" id="PS51186"/>
    </source>
</evidence>
<dbReference type="GO" id="GO:0016747">
    <property type="term" value="F:acyltransferase activity, transferring groups other than amino-acyl groups"/>
    <property type="evidence" value="ECO:0007669"/>
    <property type="project" value="InterPro"/>
</dbReference>
<name>A0A0W0VWG9_9GAMM</name>
<keyword evidence="2" id="KW-0808">Transferase</keyword>
<gene>
    <name evidence="2" type="ORF">Llan_0492</name>
</gene>
<dbReference type="STRING" id="45067.Llan_0492"/>
<dbReference type="RefSeq" id="WP_028373059.1">
    <property type="nucleotide sequence ID" value="NZ_CAAAJD010000009.1"/>
</dbReference>
<dbReference type="eggNOG" id="COG0456">
    <property type="taxonomic scope" value="Bacteria"/>
</dbReference>
<dbReference type="AlphaFoldDB" id="A0A0W0VWG9"/>
<accession>A0A0W0VWG9</accession>
<evidence type="ECO:0000313" key="3">
    <source>
        <dbReference type="Proteomes" id="UP000054869"/>
    </source>
</evidence>
<feature type="domain" description="N-acetyltransferase" evidence="1">
    <location>
        <begin position="89"/>
        <end position="244"/>
    </location>
</feature>
<keyword evidence="3" id="KW-1185">Reference proteome</keyword>
<dbReference type="PROSITE" id="PS51186">
    <property type="entry name" value="GNAT"/>
    <property type="match status" value="1"/>
</dbReference>
<dbReference type="InterPro" id="IPR000182">
    <property type="entry name" value="GNAT_dom"/>
</dbReference>
<dbReference type="Gene3D" id="3.40.630.30">
    <property type="match status" value="1"/>
</dbReference>
<dbReference type="Proteomes" id="UP000054869">
    <property type="component" value="Unassembled WGS sequence"/>
</dbReference>
<dbReference type="SUPFAM" id="SSF55729">
    <property type="entry name" value="Acyl-CoA N-acyltransferases (Nat)"/>
    <property type="match status" value="1"/>
</dbReference>
<protein>
    <submittedName>
        <fullName evidence="2">TDP-fucosamine acetyltransferase</fullName>
    </submittedName>
</protein>
<proteinExistence type="predicted"/>
<dbReference type="PATRIC" id="fig|45067.4.peg.517"/>
<dbReference type="OrthoDB" id="5651118at2"/>
<dbReference type="Pfam" id="PF13302">
    <property type="entry name" value="Acetyltransf_3"/>
    <property type="match status" value="1"/>
</dbReference>
<comment type="caution">
    <text evidence="2">The sequence shown here is derived from an EMBL/GenBank/DDBJ whole genome shotgun (WGS) entry which is preliminary data.</text>
</comment>
<dbReference type="CDD" id="cd04301">
    <property type="entry name" value="NAT_SF"/>
    <property type="match status" value="1"/>
</dbReference>
<dbReference type="InterPro" id="IPR016181">
    <property type="entry name" value="Acyl_CoA_acyltransferase"/>
</dbReference>
<dbReference type="EMBL" id="LNYI01000010">
    <property type="protein sequence ID" value="KTD24353.1"/>
    <property type="molecule type" value="Genomic_DNA"/>
</dbReference>
<reference evidence="2 3" key="1">
    <citation type="submission" date="2015-11" db="EMBL/GenBank/DDBJ databases">
        <title>Genomic analysis of 38 Legionella species identifies large and diverse effector repertoires.</title>
        <authorList>
            <person name="Burstein D."/>
            <person name="Amaro F."/>
            <person name="Zusman T."/>
            <person name="Lifshitz Z."/>
            <person name="Cohen O."/>
            <person name="Gilbert J.A."/>
            <person name="Pupko T."/>
            <person name="Shuman H.A."/>
            <person name="Segal G."/>
        </authorList>
    </citation>
    <scope>NUCLEOTIDE SEQUENCE [LARGE SCALE GENOMIC DNA]</scope>
    <source>
        <strain evidence="2 3">ATCC 49751</strain>
    </source>
</reference>
<sequence>MTNFLSDIDKKRFGFNVAKVEEWGDVPENLIDQLRKENVKLIISRLRAENTDTINKLEKLRFELKDTQLTYRFNLNSSNLSNLGLPPHLQLREAVEADIPAIGQLARQSFENYGHYSNNRKLDKNKVDEIYEDWAINSLINKDFADKFFIIASSDEVAGFLTLKIVRQGKDNFAKGGIGAVSEKYRNQGIFKLLTQQSLIWGKELNLDWVEHNALATNYPVGRVFTSLGFYNSAAFVTLHCWLD</sequence>
<organism evidence="2 3">
    <name type="scientific">Legionella lansingensis</name>
    <dbReference type="NCBI Taxonomy" id="45067"/>
    <lineage>
        <taxon>Bacteria</taxon>
        <taxon>Pseudomonadati</taxon>
        <taxon>Pseudomonadota</taxon>
        <taxon>Gammaproteobacteria</taxon>
        <taxon>Legionellales</taxon>
        <taxon>Legionellaceae</taxon>
        <taxon>Legionella</taxon>
    </lineage>
</organism>